<reference evidence="2 3" key="1">
    <citation type="submission" date="2019-02" db="EMBL/GenBank/DDBJ databases">
        <title>The Batch Genome Submission of Acinetobacter spp. strains.</title>
        <authorList>
            <person name="Qin J."/>
            <person name="Hu Y."/>
            <person name="Ye H."/>
            <person name="Wei L."/>
            <person name="Feng Y."/>
            <person name="Zong Z."/>
        </authorList>
    </citation>
    <scope>NUCLEOTIDE SEQUENCE [LARGE SCALE GENOMIC DNA]</scope>
    <source>
        <strain evidence="2 3">WCHAW060049</strain>
    </source>
</reference>
<keyword evidence="1" id="KW-0812">Transmembrane</keyword>
<feature type="transmembrane region" description="Helical" evidence="1">
    <location>
        <begin position="6"/>
        <end position="24"/>
    </location>
</feature>
<dbReference type="EMBL" id="SGSQ01000006">
    <property type="protein sequence ID" value="RZG47784.1"/>
    <property type="molecule type" value="Genomic_DNA"/>
</dbReference>
<evidence type="ECO:0000256" key="1">
    <source>
        <dbReference type="SAM" id="Phobius"/>
    </source>
</evidence>
<name>A0A4Q7AI49_9GAMM</name>
<protein>
    <submittedName>
        <fullName evidence="2">Uncharacterized protein</fullName>
    </submittedName>
</protein>
<dbReference type="Proteomes" id="UP000293863">
    <property type="component" value="Unassembled WGS sequence"/>
</dbReference>
<gene>
    <name evidence="2" type="ORF">EXU28_05495</name>
</gene>
<comment type="caution">
    <text evidence="2">The sequence shown here is derived from an EMBL/GenBank/DDBJ whole genome shotgun (WGS) entry which is preliminary data.</text>
</comment>
<keyword evidence="1" id="KW-0472">Membrane</keyword>
<evidence type="ECO:0000313" key="2">
    <source>
        <dbReference type="EMBL" id="RZG47784.1"/>
    </source>
</evidence>
<keyword evidence="1" id="KW-1133">Transmembrane helix</keyword>
<accession>A0A4Q7AI49</accession>
<dbReference type="RefSeq" id="WP_130131147.1">
    <property type="nucleotide sequence ID" value="NZ_SGSQ01000006.1"/>
</dbReference>
<evidence type="ECO:0000313" key="3">
    <source>
        <dbReference type="Proteomes" id="UP000293863"/>
    </source>
</evidence>
<proteinExistence type="predicted"/>
<sequence>MNKKKILGSIIGIIGGYLISHYLISPLIFKNKQPNQTEITQALDTELNMLRQQLPLHIEQGSTLTAVDRRDLKVAYSYEIDPSVFPTFSNIRKKAELCELMKASFKFGVEYDYIYKNESGTTLLTIPVNQTSCSI</sequence>
<organism evidence="2 3">
    <name type="scientific">Acinetobacter wuhouensis</name>
    <dbReference type="NCBI Taxonomy" id="1879050"/>
    <lineage>
        <taxon>Bacteria</taxon>
        <taxon>Pseudomonadati</taxon>
        <taxon>Pseudomonadota</taxon>
        <taxon>Gammaproteobacteria</taxon>
        <taxon>Moraxellales</taxon>
        <taxon>Moraxellaceae</taxon>
        <taxon>Acinetobacter</taxon>
    </lineage>
</organism>
<keyword evidence="3" id="KW-1185">Reference proteome</keyword>
<dbReference type="AlphaFoldDB" id="A0A4Q7AI49"/>